<reference evidence="2" key="1">
    <citation type="journal article" date="2022" name="Mol. Ecol. Resour.">
        <title>The genomes of chicory, endive, great burdock and yacon provide insights into Asteraceae palaeo-polyploidization history and plant inulin production.</title>
        <authorList>
            <person name="Fan W."/>
            <person name="Wang S."/>
            <person name="Wang H."/>
            <person name="Wang A."/>
            <person name="Jiang F."/>
            <person name="Liu H."/>
            <person name="Zhao H."/>
            <person name="Xu D."/>
            <person name="Zhang Y."/>
        </authorList>
    </citation>
    <scope>NUCLEOTIDE SEQUENCE [LARGE SCALE GENOMIC DNA]</scope>
    <source>
        <strain evidence="2">cv. Niubang</strain>
    </source>
</reference>
<name>A0ACB9CLX6_ARCLA</name>
<reference evidence="1 2" key="2">
    <citation type="journal article" date="2022" name="Mol. Ecol. Resour.">
        <title>The genomes of chicory, endive, great burdock and yacon provide insights into Asteraceae paleo-polyploidization history and plant inulin production.</title>
        <authorList>
            <person name="Fan W."/>
            <person name="Wang S."/>
            <person name="Wang H."/>
            <person name="Wang A."/>
            <person name="Jiang F."/>
            <person name="Liu H."/>
            <person name="Zhao H."/>
            <person name="Xu D."/>
            <person name="Zhang Y."/>
        </authorList>
    </citation>
    <scope>NUCLEOTIDE SEQUENCE [LARGE SCALE GENOMIC DNA]</scope>
    <source>
        <strain evidence="2">cv. Niubang</strain>
    </source>
</reference>
<gene>
    <name evidence="1" type="ORF">L6452_14766</name>
</gene>
<dbReference type="EMBL" id="CM042050">
    <property type="protein sequence ID" value="KAI3735274.1"/>
    <property type="molecule type" value="Genomic_DNA"/>
</dbReference>
<proteinExistence type="predicted"/>
<accession>A0ACB9CLX6</accession>
<evidence type="ECO:0000313" key="1">
    <source>
        <dbReference type="EMBL" id="KAI3735274.1"/>
    </source>
</evidence>
<organism evidence="1 2">
    <name type="scientific">Arctium lappa</name>
    <name type="common">Greater burdock</name>
    <name type="synonym">Lappa major</name>
    <dbReference type="NCBI Taxonomy" id="4217"/>
    <lineage>
        <taxon>Eukaryota</taxon>
        <taxon>Viridiplantae</taxon>
        <taxon>Streptophyta</taxon>
        <taxon>Embryophyta</taxon>
        <taxon>Tracheophyta</taxon>
        <taxon>Spermatophyta</taxon>
        <taxon>Magnoliopsida</taxon>
        <taxon>eudicotyledons</taxon>
        <taxon>Gunneridae</taxon>
        <taxon>Pentapetalae</taxon>
        <taxon>asterids</taxon>
        <taxon>campanulids</taxon>
        <taxon>Asterales</taxon>
        <taxon>Asteraceae</taxon>
        <taxon>Carduoideae</taxon>
        <taxon>Cardueae</taxon>
        <taxon>Arctiinae</taxon>
        <taxon>Arctium</taxon>
    </lineage>
</organism>
<keyword evidence="2" id="KW-1185">Reference proteome</keyword>
<evidence type="ECO:0000313" key="2">
    <source>
        <dbReference type="Proteomes" id="UP001055879"/>
    </source>
</evidence>
<comment type="caution">
    <text evidence="1">The sequence shown here is derived from an EMBL/GenBank/DDBJ whole genome shotgun (WGS) entry which is preliminary data.</text>
</comment>
<sequence>MLQGNRSIPTGGGGNGNITPMPMEFLLYVYFEYREEMSRLISSGQTAQIMATRTARRRIVILVLYNRNHMQVFAQVGPFGATYDQMRHRYERWRKWLLPLQEVSGLAGWTNTRYSLYLVV</sequence>
<dbReference type="Proteomes" id="UP001055879">
    <property type="component" value="Linkage Group LG04"/>
</dbReference>
<protein>
    <submittedName>
        <fullName evidence="1">Uncharacterized protein</fullName>
    </submittedName>
</protein>